<keyword evidence="3" id="KW-1185">Reference proteome</keyword>
<accession>A0A9K3J5J8</accession>
<dbReference type="Pfam" id="PF00931">
    <property type="entry name" value="NB-ARC"/>
    <property type="match status" value="1"/>
</dbReference>
<sequence>MECQKSNDQIAYPVFYDVDPSEVRKQRGPVGEALAEHTNKDIRKWREALTEAANLSGWDLEKTADGHEAKVIKLIVQHISLELRSINVNLDDKLVGMEPRLQDLEESLDIASNEVRMIGIKGMGGAGKTTLARAVFDRISVHFEAKSFVENVREVSKASLSGLLSLQQKILSELLNGQGNNVGSVHEGTKI</sequence>
<comment type="caution">
    <text evidence="2">The sequence shown here is derived from an EMBL/GenBank/DDBJ whole genome shotgun (WGS) entry which is preliminary data.</text>
</comment>
<dbReference type="InterPro" id="IPR035897">
    <property type="entry name" value="Toll_tir_struct_dom_sf"/>
</dbReference>
<dbReference type="Gene3D" id="3.40.50.10140">
    <property type="entry name" value="Toll/interleukin-1 receptor homology (TIR) domain"/>
    <property type="match status" value="1"/>
</dbReference>
<dbReference type="SUPFAM" id="SSF52200">
    <property type="entry name" value="Toll/Interleukin receptor TIR domain"/>
    <property type="match status" value="1"/>
</dbReference>
<dbReference type="EMBL" id="MNCJ02000319">
    <property type="protein sequence ID" value="KAF5808330.1"/>
    <property type="molecule type" value="Genomic_DNA"/>
</dbReference>
<name>A0A9K3J5J8_HELAN</name>
<keyword evidence="2" id="KW-0378">Hydrolase</keyword>
<dbReference type="Gramene" id="mRNA:HanXRQr2_Chr04g0144131">
    <property type="protein sequence ID" value="mRNA:HanXRQr2_Chr04g0144131"/>
    <property type="gene ID" value="HanXRQr2_Chr04g0144131"/>
</dbReference>
<protein>
    <submittedName>
        <fullName evidence="2">TIR domain, P-loop containing nucleoside triphosphate hydrolase</fullName>
    </submittedName>
</protein>
<reference evidence="2" key="2">
    <citation type="submission" date="2020-06" db="EMBL/GenBank/DDBJ databases">
        <title>Helianthus annuus Genome sequencing and assembly Release 2.</title>
        <authorList>
            <person name="Gouzy J."/>
            <person name="Langlade N."/>
            <person name="Munos S."/>
        </authorList>
    </citation>
    <scope>NUCLEOTIDE SEQUENCE</scope>
    <source>
        <tissue evidence="2">Leaves</tissue>
    </source>
</reference>
<dbReference type="GO" id="GO:0006952">
    <property type="term" value="P:defense response"/>
    <property type="evidence" value="ECO:0007669"/>
    <property type="project" value="InterPro"/>
</dbReference>
<feature type="domain" description="TIR" evidence="1">
    <location>
        <begin position="1"/>
        <end position="83"/>
    </location>
</feature>
<gene>
    <name evidence="2" type="ORF">HanXRQr2_Chr04g0144131</name>
</gene>
<dbReference type="PROSITE" id="PS50104">
    <property type="entry name" value="TIR"/>
    <property type="match status" value="1"/>
</dbReference>
<organism evidence="2 3">
    <name type="scientific">Helianthus annuus</name>
    <name type="common">Common sunflower</name>
    <dbReference type="NCBI Taxonomy" id="4232"/>
    <lineage>
        <taxon>Eukaryota</taxon>
        <taxon>Viridiplantae</taxon>
        <taxon>Streptophyta</taxon>
        <taxon>Embryophyta</taxon>
        <taxon>Tracheophyta</taxon>
        <taxon>Spermatophyta</taxon>
        <taxon>Magnoliopsida</taxon>
        <taxon>eudicotyledons</taxon>
        <taxon>Gunneridae</taxon>
        <taxon>Pentapetalae</taxon>
        <taxon>asterids</taxon>
        <taxon>campanulids</taxon>
        <taxon>Asterales</taxon>
        <taxon>Asteraceae</taxon>
        <taxon>Asteroideae</taxon>
        <taxon>Heliantheae alliance</taxon>
        <taxon>Heliantheae</taxon>
        <taxon>Helianthus</taxon>
    </lineage>
</organism>
<dbReference type="PANTHER" id="PTHR11017:SF544">
    <property type="entry name" value="ADP-RIBOSYL CYCLASE_CYCLIC ADP-RIBOSE HYDROLASE"/>
    <property type="match status" value="1"/>
</dbReference>
<dbReference type="PANTHER" id="PTHR11017">
    <property type="entry name" value="LEUCINE-RICH REPEAT-CONTAINING PROTEIN"/>
    <property type="match status" value="1"/>
</dbReference>
<dbReference type="SUPFAM" id="SSF52540">
    <property type="entry name" value="P-loop containing nucleoside triphosphate hydrolases"/>
    <property type="match status" value="1"/>
</dbReference>
<evidence type="ECO:0000313" key="2">
    <source>
        <dbReference type="EMBL" id="KAF5808330.1"/>
    </source>
</evidence>
<dbReference type="GO" id="GO:0007165">
    <property type="term" value="P:signal transduction"/>
    <property type="evidence" value="ECO:0007669"/>
    <property type="project" value="InterPro"/>
</dbReference>
<dbReference type="InterPro" id="IPR044974">
    <property type="entry name" value="Disease_R_plants"/>
</dbReference>
<dbReference type="InterPro" id="IPR002182">
    <property type="entry name" value="NB-ARC"/>
</dbReference>
<dbReference type="Gene3D" id="3.40.50.300">
    <property type="entry name" value="P-loop containing nucleotide triphosphate hydrolases"/>
    <property type="match status" value="1"/>
</dbReference>
<evidence type="ECO:0000259" key="1">
    <source>
        <dbReference type="PROSITE" id="PS50104"/>
    </source>
</evidence>
<dbReference type="Proteomes" id="UP000215914">
    <property type="component" value="Unassembled WGS sequence"/>
</dbReference>
<dbReference type="InterPro" id="IPR000157">
    <property type="entry name" value="TIR_dom"/>
</dbReference>
<evidence type="ECO:0000313" key="3">
    <source>
        <dbReference type="Proteomes" id="UP000215914"/>
    </source>
</evidence>
<dbReference type="GO" id="GO:0043531">
    <property type="term" value="F:ADP binding"/>
    <property type="evidence" value="ECO:0007669"/>
    <property type="project" value="InterPro"/>
</dbReference>
<reference evidence="2" key="1">
    <citation type="journal article" date="2017" name="Nature">
        <title>The sunflower genome provides insights into oil metabolism, flowering and Asterid evolution.</title>
        <authorList>
            <person name="Badouin H."/>
            <person name="Gouzy J."/>
            <person name="Grassa C.J."/>
            <person name="Murat F."/>
            <person name="Staton S.E."/>
            <person name="Cottret L."/>
            <person name="Lelandais-Briere C."/>
            <person name="Owens G.L."/>
            <person name="Carrere S."/>
            <person name="Mayjonade B."/>
            <person name="Legrand L."/>
            <person name="Gill N."/>
            <person name="Kane N.C."/>
            <person name="Bowers J.E."/>
            <person name="Hubner S."/>
            <person name="Bellec A."/>
            <person name="Berard A."/>
            <person name="Berges H."/>
            <person name="Blanchet N."/>
            <person name="Boniface M.C."/>
            <person name="Brunel D."/>
            <person name="Catrice O."/>
            <person name="Chaidir N."/>
            <person name="Claudel C."/>
            <person name="Donnadieu C."/>
            <person name="Faraut T."/>
            <person name="Fievet G."/>
            <person name="Helmstetter N."/>
            <person name="King M."/>
            <person name="Knapp S.J."/>
            <person name="Lai Z."/>
            <person name="Le Paslier M.C."/>
            <person name="Lippi Y."/>
            <person name="Lorenzon L."/>
            <person name="Mandel J.R."/>
            <person name="Marage G."/>
            <person name="Marchand G."/>
            <person name="Marquand E."/>
            <person name="Bret-Mestries E."/>
            <person name="Morien E."/>
            <person name="Nambeesan S."/>
            <person name="Nguyen T."/>
            <person name="Pegot-Espagnet P."/>
            <person name="Pouilly N."/>
            <person name="Raftis F."/>
            <person name="Sallet E."/>
            <person name="Schiex T."/>
            <person name="Thomas J."/>
            <person name="Vandecasteele C."/>
            <person name="Vares D."/>
            <person name="Vear F."/>
            <person name="Vautrin S."/>
            <person name="Crespi M."/>
            <person name="Mangin B."/>
            <person name="Burke J.M."/>
            <person name="Salse J."/>
            <person name="Munos S."/>
            <person name="Vincourt P."/>
            <person name="Rieseberg L.H."/>
            <person name="Langlade N.B."/>
        </authorList>
    </citation>
    <scope>NUCLEOTIDE SEQUENCE</scope>
    <source>
        <tissue evidence="2">Leaves</tissue>
    </source>
</reference>
<dbReference type="AlphaFoldDB" id="A0A9K3J5J8"/>
<dbReference type="InterPro" id="IPR027417">
    <property type="entry name" value="P-loop_NTPase"/>
</dbReference>
<proteinExistence type="predicted"/>
<dbReference type="Pfam" id="PF01582">
    <property type="entry name" value="TIR"/>
    <property type="match status" value="1"/>
</dbReference>
<dbReference type="GO" id="GO:0016787">
    <property type="term" value="F:hydrolase activity"/>
    <property type="evidence" value="ECO:0007669"/>
    <property type="project" value="UniProtKB-KW"/>
</dbReference>